<dbReference type="Proteomes" id="UP000050795">
    <property type="component" value="Unassembled WGS sequence"/>
</dbReference>
<reference evidence="13 14" key="2">
    <citation type="submission" date="2023-11" db="UniProtKB">
        <authorList>
            <consortium name="WormBaseParasite"/>
        </authorList>
    </citation>
    <scope>IDENTIFICATION</scope>
</reference>
<dbReference type="PANTHER" id="PTHR22589">
    <property type="entry name" value="CARNITINE O-ACYLTRANSFERASE"/>
    <property type="match status" value="1"/>
</dbReference>
<organism evidence="12 13">
    <name type="scientific">Trichobilharzia regenti</name>
    <name type="common">Nasal bird schistosome</name>
    <dbReference type="NCBI Taxonomy" id="157069"/>
    <lineage>
        <taxon>Eukaryota</taxon>
        <taxon>Metazoa</taxon>
        <taxon>Spiralia</taxon>
        <taxon>Lophotrochozoa</taxon>
        <taxon>Platyhelminthes</taxon>
        <taxon>Trematoda</taxon>
        <taxon>Digenea</taxon>
        <taxon>Strigeidida</taxon>
        <taxon>Schistosomatoidea</taxon>
        <taxon>Schistosomatidae</taxon>
        <taxon>Trichobilharzia</taxon>
    </lineage>
</organism>
<dbReference type="InterPro" id="IPR042231">
    <property type="entry name" value="Cho/carn_acyl_trans_2"/>
</dbReference>
<dbReference type="GO" id="GO:0006635">
    <property type="term" value="P:fatty acid beta-oxidation"/>
    <property type="evidence" value="ECO:0007669"/>
    <property type="project" value="TreeGrafter"/>
</dbReference>
<dbReference type="WBParaSite" id="TREG1_36010.2">
    <property type="protein sequence ID" value="TREG1_36010.2"/>
    <property type="gene ID" value="TREG1_36010"/>
</dbReference>
<dbReference type="PROSITE" id="PS00440">
    <property type="entry name" value="ACYLTRANSF_C_2"/>
    <property type="match status" value="1"/>
</dbReference>
<evidence type="ECO:0000313" key="12">
    <source>
        <dbReference type="Proteomes" id="UP000050795"/>
    </source>
</evidence>
<comment type="similarity">
    <text evidence="2 10">Belongs to the carnitine/choline acetyltransferase family.</text>
</comment>
<evidence type="ECO:0000313" key="13">
    <source>
        <dbReference type="WBParaSite" id="TREG1_36010.1"/>
    </source>
</evidence>
<evidence type="ECO:0000256" key="7">
    <source>
        <dbReference type="ARBA" id="ARBA00023315"/>
    </source>
</evidence>
<evidence type="ECO:0000256" key="8">
    <source>
        <dbReference type="ARBA" id="ARBA00048999"/>
    </source>
</evidence>
<evidence type="ECO:0000256" key="9">
    <source>
        <dbReference type="PIRSR" id="PIRSR600542-1"/>
    </source>
</evidence>
<sequence length="547" mass="62483">MRVMLVKVKCVNRITRFCIAFRRNYSLPTDYFQNSLPSLKVPQLEKSLERYIKSQEAILNDSELQYTTKVVSKFSQSRGPVLQKSLEDFAKSNPNTSYVANMWSRMYLCDRRPVVLTHNPVLLFKNTELGKGYDDPAIRSTNLVYSILRFYKLLSKNELSPPMYCPKKDWSKSSFFEKIIRCVPQSYASNVARWFNVYPLDTSQYKNMFCSTRLPGNDCDQLVNFSRSHHLLVIHNGHYYYFDVLDDCGEIIPANLLLSNLQFILKQLKLTNPPPPSIGVITAMPRDKAFVARQRLIDLGNQVSLNLIDSALFVLALTDETAVNHVNALPEFLSGSSKSRWFDKSFSLLVNQSGYAAINFEHSWGDGVTISRLFTDVYINSEKHPVVDPSMLKNTDSLPNPTVKRIEWILDDDFVLNIIQPNESLYNAWRDKLTFSCVDKRDSVNRRLCKSVGLSPDSIMQLLFQLAYDAVHSERVATYEPCSTSTFKHGRTETIRSATVETSKFIDLMHRHKRSLSSSPDTPIVSNDIVSSDLYACLQACSTKHSN</sequence>
<dbReference type="InterPro" id="IPR023213">
    <property type="entry name" value="CAT-like_dom_sf"/>
</dbReference>
<dbReference type="InterPro" id="IPR042572">
    <property type="entry name" value="Carn_acyl_trans_N"/>
</dbReference>
<dbReference type="PANTHER" id="PTHR22589:SF16">
    <property type="entry name" value="CARNITINE O-PALMITOYLTRANSFERASE 2, MITOCHONDRIAL"/>
    <property type="match status" value="1"/>
</dbReference>
<keyword evidence="4 10" id="KW-0808">Transferase</keyword>
<keyword evidence="7 10" id="KW-0012">Acyltransferase</keyword>
<dbReference type="InterPro" id="IPR000542">
    <property type="entry name" value="Carn_acyl_trans"/>
</dbReference>
<dbReference type="Gene3D" id="3.30.559.10">
    <property type="entry name" value="Chloramphenicol acetyltransferase-like domain"/>
    <property type="match status" value="1"/>
</dbReference>
<comment type="pathway">
    <text evidence="1">Lipid metabolism; fatty acid beta-oxidation.</text>
</comment>
<dbReference type="GO" id="GO:0004095">
    <property type="term" value="F:carnitine O-palmitoyltransferase activity"/>
    <property type="evidence" value="ECO:0007669"/>
    <property type="project" value="TreeGrafter"/>
</dbReference>
<dbReference type="WBParaSite" id="TREG1_36010.1">
    <property type="protein sequence ID" value="TREG1_36010.1"/>
    <property type="gene ID" value="TREG1_36010"/>
</dbReference>
<evidence type="ECO:0000256" key="2">
    <source>
        <dbReference type="ARBA" id="ARBA00005232"/>
    </source>
</evidence>
<evidence type="ECO:0000256" key="10">
    <source>
        <dbReference type="RuleBase" id="RU003801"/>
    </source>
</evidence>
<evidence type="ECO:0000256" key="4">
    <source>
        <dbReference type="ARBA" id="ARBA00022679"/>
    </source>
</evidence>
<evidence type="ECO:0000256" key="1">
    <source>
        <dbReference type="ARBA" id="ARBA00005005"/>
    </source>
</evidence>
<comment type="catalytic activity">
    <reaction evidence="8">
        <text>4,8-dimethylnonanoyl-CoA + (R)-carnitine = O-4,8-dimethylnonanoyl-(R)-carnitine + CoA</text>
        <dbReference type="Rhea" id="RHEA:44860"/>
        <dbReference type="ChEBI" id="CHEBI:16347"/>
        <dbReference type="ChEBI" id="CHEBI:57287"/>
        <dbReference type="ChEBI" id="CHEBI:77061"/>
        <dbReference type="ChEBI" id="CHEBI:84654"/>
    </reaction>
</comment>
<keyword evidence="3" id="KW-0813">Transport</keyword>
<evidence type="ECO:0000256" key="5">
    <source>
        <dbReference type="ARBA" id="ARBA00022832"/>
    </source>
</evidence>
<feature type="domain" description="Choline/carnitine acyltransferase" evidence="11">
    <location>
        <begin position="40"/>
        <end position="517"/>
    </location>
</feature>
<keyword evidence="6" id="KW-0443">Lipid metabolism</keyword>
<accession>A0AA85JQN7</accession>
<reference evidence="12" key="1">
    <citation type="submission" date="2022-06" db="EMBL/GenBank/DDBJ databases">
        <authorList>
            <person name="Berger JAMES D."/>
            <person name="Berger JAMES D."/>
        </authorList>
    </citation>
    <scope>NUCLEOTIDE SEQUENCE [LARGE SCALE GENOMIC DNA]</scope>
</reference>
<evidence type="ECO:0000256" key="6">
    <source>
        <dbReference type="ARBA" id="ARBA00023098"/>
    </source>
</evidence>
<evidence type="ECO:0000313" key="14">
    <source>
        <dbReference type="WBParaSite" id="TREG1_36010.2"/>
    </source>
</evidence>
<keyword evidence="12" id="KW-1185">Reference proteome</keyword>
<dbReference type="AlphaFoldDB" id="A0AA85JQN7"/>
<feature type="active site" description="Proton acceptor" evidence="9">
    <location>
        <position position="362"/>
    </location>
</feature>
<dbReference type="SUPFAM" id="SSF52777">
    <property type="entry name" value="CoA-dependent acyltransferases"/>
    <property type="match status" value="2"/>
</dbReference>
<evidence type="ECO:0000259" key="11">
    <source>
        <dbReference type="Pfam" id="PF00755"/>
    </source>
</evidence>
<protein>
    <recommendedName>
        <fullName evidence="11">Choline/carnitine acyltransferase domain-containing protein</fullName>
    </recommendedName>
</protein>
<dbReference type="Gene3D" id="3.30.559.70">
    <property type="entry name" value="Choline/Carnitine o-acyltransferase, domain 2"/>
    <property type="match status" value="1"/>
</dbReference>
<dbReference type="GO" id="GO:0005739">
    <property type="term" value="C:mitochondrion"/>
    <property type="evidence" value="ECO:0007669"/>
    <property type="project" value="TreeGrafter"/>
</dbReference>
<dbReference type="InterPro" id="IPR039551">
    <property type="entry name" value="Cho/carn_acyl_trans"/>
</dbReference>
<keyword evidence="5" id="KW-0276">Fatty acid metabolism</keyword>
<evidence type="ECO:0000256" key="3">
    <source>
        <dbReference type="ARBA" id="ARBA00022448"/>
    </source>
</evidence>
<proteinExistence type="inferred from homology"/>
<dbReference type="Pfam" id="PF00755">
    <property type="entry name" value="Carn_acyltransf"/>
    <property type="match status" value="1"/>
</dbReference>
<dbReference type="Gene3D" id="1.10.275.20">
    <property type="entry name" value="Choline/Carnitine o-acyltransferase"/>
    <property type="match status" value="1"/>
</dbReference>
<name>A0AA85JQN7_TRIRE</name>